<name>A0A6N9Q107_9BACL</name>
<comment type="caution">
    <text evidence="14">The sequence shown here is derived from an EMBL/GenBank/DDBJ whole genome shotgun (WGS) entry which is preliminary data.</text>
</comment>
<sequence>MSGLKDPKKEEWLKRTNFAFRLNIFFFAIFIIFSVLIVRLAYIQFVEGSKYQALKNKNSEVVNQIPPIRGNIYDVNGYAIAYSTSSQSLYYELPSNPDQEEVIDLASRLEEVFEQYGDEKSEKSAQEIVDDMDVGFNIYKEEKTIMNYANRPRRLKTDLTQEEIAYILEHIEEFPGIEVREESVRKYSQDTIAVQLVGYLKKFNSASNLSGYLDYYKKQNVVNEYLDQEYVGYDGLEFLYQEELRGKNGTRTYPINALGRIIGDPLVVPPVKGNNLYLTIDKDVQLATEQAILDQIEYLKSDQGALYNKSGVNATTGYAVAMEVDTGKVVAMASMPDYDPNIWEGGLSQEDWETNQIYFNNGTISTSYSNHEDSVERGKHPTSIVPLGSTIKPLTILIGLNEGLITQNTTYNDTGYFYFGNDNTRIRNALSKGNGTINAFGAIQYSSNTFMSAMIGEPLSKQGQDGLDLWDSYMKQFGLGVSTESGLPNESAGIIEYTNIQQTGSILSSLVYSSWGQGARYTTLQLAQYAAMVANKGKRLQPQFVDKITTFDAETVEEFEPIILNDVDLPDSYWNLVHSAMTQVKKSGFEDFPYVVAAKTGTSQQSVAGEIVDNAVFIAFAPVEDPKLAVAVVVPEGGYGSFGAGPIARKMFDAYFGLDDEAEEAVTDGEVEGTSAN</sequence>
<keyword evidence="10" id="KW-0961">Cell wall biogenesis/degradation</keyword>
<keyword evidence="6" id="KW-0133">Cell shape</keyword>
<accession>A0A6N9Q107</accession>
<dbReference type="SUPFAM" id="SSF56601">
    <property type="entry name" value="beta-lactamase/transpeptidase-like"/>
    <property type="match status" value="1"/>
</dbReference>
<keyword evidence="15" id="KW-1185">Reference proteome</keyword>
<gene>
    <name evidence="14" type="ORF">ERL59_07985</name>
</gene>
<dbReference type="PANTHER" id="PTHR30627:SF2">
    <property type="entry name" value="PEPTIDOGLYCAN D,D-TRANSPEPTIDASE MRDA"/>
    <property type="match status" value="1"/>
</dbReference>
<evidence type="ECO:0000256" key="10">
    <source>
        <dbReference type="ARBA" id="ARBA00023316"/>
    </source>
</evidence>
<dbReference type="PANTHER" id="PTHR30627">
    <property type="entry name" value="PEPTIDOGLYCAN D,D-TRANSPEPTIDASE"/>
    <property type="match status" value="1"/>
</dbReference>
<dbReference type="Pfam" id="PF03717">
    <property type="entry name" value="PBP_dimer"/>
    <property type="match status" value="1"/>
</dbReference>
<dbReference type="Gene3D" id="3.40.710.10">
    <property type="entry name" value="DD-peptidase/beta-lactamase superfamily"/>
    <property type="match status" value="1"/>
</dbReference>
<protein>
    <submittedName>
        <fullName evidence="14">Penicillin-binding protein 2</fullName>
    </submittedName>
</protein>
<dbReference type="Proteomes" id="UP000448943">
    <property type="component" value="Unassembled WGS sequence"/>
</dbReference>
<dbReference type="InterPro" id="IPR050515">
    <property type="entry name" value="Beta-lactam/transpept"/>
</dbReference>
<dbReference type="GO" id="GO:0071555">
    <property type="term" value="P:cell wall organization"/>
    <property type="evidence" value="ECO:0007669"/>
    <property type="project" value="UniProtKB-KW"/>
</dbReference>
<keyword evidence="8 11" id="KW-1133">Transmembrane helix</keyword>
<feature type="domain" description="Penicillin-binding protein dimerisation" evidence="13">
    <location>
        <begin position="65"/>
        <end position="263"/>
    </location>
</feature>
<dbReference type="InterPro" id="IPR012338">
    <property type="entry name" value="Beta-lactam/transpept-like"/>
</dbReference>
<dbReference type="GO" id="GO:0005886">
    <property type="term" value="C:plasma membrane"/>
    <property type="evidence" value="ECO:0007669"/>
    <property type="project" value="UniProtKB-SubCell"/>
</dbReference>
<dbReference type="Pfam" id="PF00905">
    <property type="entry name" value="Transpeptidase"/>
    <property type="match status" value="1"/>
</dbReference>
<evidence type="ECO:0000256" key="11">
    <source>
        <dbReference type="SAM" id="Phobius"/>
    </source>
</evidence>
<dbReference type="InterPro" id="IPR005311">
    <property type="entry name" value="PBP_dimer"/>
</dbReference>
<keyword evidence="4" id="KW-1003">Cell membrane</keyword>
<dbReference type="GO" id="GO:0071972">
    <property type="term" value="F:peptidoglycan L,D-transpeptidase activity"/>
    <property type="evidence" value="ECO:0007669"/>
    <property type="project" value="TreeGrafter"/>
</dbReference>
<dbReference type="EMBL" id="SIJB01000018">
    <property type="protein sequence ID" value="NBI28896.1"/>
    <property type="molecule type" value="Genomic_DNA"/>
</dbReference>
<dbReference type="InterPro" id="IPR001460">
    <property type="entry name" value="PCN-bd_Tpept"/>
</dbReference>
<evidence type="ECO:0000256" key="4">
    <source>
        <dbReference type="ARBA" id="ARBA00022475"/>
    </source>
</evidence>
<evidence type="ECO:0000256" key="2">
    <source>
        <dbReference type="ARBA" id="ARBA00004236"/>
    </source>
</evidence>
<dbReference type="GO" id="GO:0009252">
    <property type="term" value="P:peptidoglycan biosynthetic process"/>
    <property type="evidence" value="ECO:0007669"/>
    <property type="project" value="UniProtKB-KW"/>
</dbReference>
<feature type="domain" description="Penicillin-binding protein transpeptidase" evidence="12">
    <location>
        <begin position="317"/>
        <end position="652"/>
    </location>
</feature>
<dbReference type="Gene3D" id="3.90.1310.10">
    <property type="entry name" value="Penicillin-binding protein 2a (Domain 2)"/>
    <property type="match status" value="1"/>
</dbReference>
<keyword evidence="9 11" id="KW-0472">Membrane</keyword>
<evidence type="ECO:0000256" key="7">
    <source>
        <dbReference type="ARBA" id="ARBA00022984"/>
    </source>
</evidence>
<evidence type="ECO:0000313" key="14">
    <source>
        <dbReference type="EMBL" id="NBI28896.1"/>
    </source>
</evidence>
<comment type="similarity">
    <text evidence="3">Belongs to the transpeptidase family.</text>
</comment>
<evidence type="ECO:0000256" key="9">
    <source>
        <dbReference type="ARBA" id="ARBA00023136"/>
    </source>
</evidence>
<dbReference type="InterPro" id="IPR036138">
    <property type="entry name" value="PBP_dimer_sf"/>
</dbReference>
<organism evidence="14 15">
    <name type="scientific">Chengkuizengella marina</name>
    <dbReference type="NCBI Taxonomy" id="2507566"/>
    <lineage>
        <taxon>Bacteria</taxon>
        <taxon>Bacillati</taxon>
        <taxon>Bacillota</taxon>
        <taxon>Bacilli</taxon>
        <taxon>Bacillales</taxon>
        <taxon>Paenibacillaceae</taxon>
        <taxon>Chengkuizengella</taxon>
    </lineage>
</organism>
<evidence type="ECO:0000256" key="1">
    <source>
        <dbReference type="ARBA" id="ARBA00004167"/>
    </source>
</evidence>
<dbReference type="RefSeq" id="WP_160645691.1">
    <property type="nucleotide sequence ID" value="NZ_SIJB01000018.1"/>
</dbReference>
<keyword evidence="7" id="KW-0573">Peptidoglycan synthesis</keyword>
<comment type="subcellular location">
    <subcellularLocation>
        <location evidence="2">Cell membrane</location>
    </subcellularLocation>
    <subcellularLocation>
        <location evidence="1">Membrane</location>
        <topology evidence="1">Single-pass membrane protein</topology>
    </subcellularLocation>
</comment>
<evidence type="ECO:0000256" key="5">
    <source>
        <dbReference type="ARBA" id="ARBA00022692"/>
    </source>
</evidence>
<evidence type="ECO:0000256" key="8">
    <source>
        <dbReference type="ARBA" id="ARBA00022989"/>
    </source>
</evidence>
<reference evidence="14 15" key="1">
    <citation type="submission" date="2019-01" db="EMBL/GenBank/DDBJ databases">
        <title>Chengkuizengella sp. nov., isolated from deep-sea sediment of East Pacific Ocean.</title>
        <authorList>
            <person name="Yang J."/>
            <person name="Lai Q."/>
            <person name="Shao Z."/>
        </authorList>
    </citation>
    <scope>NUCLEOTIDE SEQUENCE [LARGE SCALE GENOMIC DNA]</scope>
    <source>
        <strain evidence="14 15">YPA3-1-1</strain>
    </source>
</reference>
<evidence type="ECO:0000259" key="12">
    <source>
        <dbReference type="Pfam" id="PF00905"/>
    </source>
</evidence>
<dbReference type="AlphaFoldDB" id="A0A6N9Q107"/>
<dbReference type="SUPFAM" id="SSF56519">
    <property type="entry name" value="Penicillin binding protein dimerisation domain"/>
    <property type="match status" value="1"/>
</dbReference>
<evidence type="ECO:0000259" key="13">
    <source>
        <dbReference type="Pfam" id="PF03717"/>
    </source>
</evidence>
<dbReference type="GO" id="GO:0008360">
    <property type="term" value="P:regulation of cell shape"/>
    <property type="evidence" value="ECO:0007669"/>
    <property type="project" value="UniProtKB-KW"/>
</dbReference>
<dbReference type="GO" id="GO:0008658">
    <property type="term" value="F:penicillin binding"/>
    <property type="evidence" value="ECO:0007669"/>
    <property type="project" value="InterPro"/>
</dbReference>
<proteinExistence type="inferred from homology"/>
<keyword evidence="5 11" id="KW-0812">Transmembrane</keyword>
<evidence type="ECO:0000313" key="15">
    <source>
        <dbReference type="Proteomes" id="UP000448943"/>
    </source>
</evidence>
<evidence type="ECO:0000256" key="6">
    <source>
        <dbReference type="ARBA" id="ARBA00022960"/>
    </source>
</evidence>
<evidence type="ECO:0000256" key="3">
    <source>
        <dbReference type="ARBA" id="ARBA00007171"/>
    </source>
</evidence>
<feature type="transmembrane region" description="Helical" evidence="11">
    <location>
        <begin position="20"/>
        <end position="42"/>
    </location>
</feature>
<dbReference type="OrthoDB" id="9770103at2"/>